<reference evidence="2" key="1">
    <citation type="submission" date="2019-09" db="EMBL/GenBank/DDBJ databases">
        <title>Draft genome information of white flower Hibiscus syriacus.</title>
        <authorList>
            <person name="Kim Y.-M."/>
        </authorList>
    </citation>
    <scope>NUCLEOTIDE SEQUENCE [LARGE SCALE GENOMIC DNA]</scope>
    <source>
        <strain evidence="2">YM2019G1</strain>
    </source>
</reference>
<dbReference type="GO" id="GO:0015979">
    <property type="term" value="P:photosynthesis"/>
    <property type="evidence" value="ECO:0007669"/>
    <property type="project" value="InterPro"/>
</dbReference>
<dbReference type="GO" id="GO:0009654">
    <property type="term" value="C:photosystem II oxygen evolving complex"/>
    <property type="evidence" value="ECO:0007669"/>
    <property type="project" value="InterPro"/>
</dbReference>
<dbReference type="Pfam" id="PF01789">
    <property type="entry name" value="PsbP"/>
    <property type="match status" value="1"/>
</dbReference>
<feature type="domain" description="PsbP C-terminal" evidence="1">
    <location>
        <begin position="98"/>
        <end position="247"/>
    </location>
</feature>
<name>A0A6A2ZIR0_HIBSY</name>
<dbReference type="Proteomes" id="UP000436088">
    <property type="component" value="Unassembled WGS sequence"/>
</dbReference>
<dbReference type="GO" id="GO:0019898">
    <property type="term" value="C:extrinsic component of membrane"/>
    <property type="evidence" value="ECO:0007669"/>
    <property type="project" value="InterPro"/>
</dbReference>
<dbReference type="PANTHER" id="PTHR31407:SF4">
    <property type="entry name" value="PSBP-LIKE PROTEIN 1, CHLOROPLASTIC"/>
    <property type="match status" value="1"/>
</dbReference>
<dbReference type="OrthoDB" id="2014109at2759"/>
<organism evidence="2 3">
    <name type="scientific">Hibiscus syriacus</name>
    <name type="common">Rose of Sharon</name>
    <dbReference type="NCBI Taxonomy" id="106335"/>
    <lineage>
        <taxon>Eukaryota</taxon>
        <taxon>Viridiplantae</taxon>
        <taxon>Streptophyta</taxon>
        <taxon>Embryophyta</taxon>
        <taxon>Tracheophyta</taxon>
        <taxon>Spermatophyta</taxon>
        <taxon>Magnoliopsida</taxon>
        <taxon>eudicotyledons</taxon>
        <taxon>Gunneridae</taxon>
        <taxon>Pentapetalae</taxon>
        <taxon>rosids</taxon>
        <taxon>malvids</taxon>
        <taxon>Malvales</taxon>
        <taxon>Malvaceae</taxon>
        <taxon>Malvoideae</taxon>
        <taxon>Hibiscus</taxon>
    </lineage>
</organism>
<dbReference type="Gene3D" id="3.40.1000.10">
    <property type="entry name" value="Mog1/PsbP, alpha/beta/alpha sandwich"/>
    <property type="match status" value="1"/>
</dbReference>
<sequence length="250" mass="27622">MAALQNSMPSLHHTLFVNSFPQKGSQKLSHGAFLFCKTRVSLHVPAEHLSSAAAAAASTSSHFQESCGRRQIVAAGVIAPLVSIVDRTPTAFAAETKKGFLPVTDKKDGYTFLYPFGWQEVVIEGQDKVFKDVIEPLESVSVNMIPTNKQEIRDFGSPQEVAETLIKKVLAPPTQKTKLVQAAEHDADGKAYYTFEFITRAPNYTRHALTAVSIGNGKFYTLTTGANERRWDKMKDRLLTVVDSFKIFNV</sequence>
<protein>
    <submittedName>
        <fullName evidence="2">PsbP-like protein 1</fullName>
    </submittedName>
</protein>
<evidence type="ECO:0000259" key="1">
    <source>
        <dbReference type="Pfam" id="PF01789"/>
    </source>
</evidence>
<evidence type="ECO:0000313" key="2">
    <source>
        <dbReference type="EMBL" id="KAE8691911.1"/>
    </source>
</evidence>
<dbReference type="EMBL" id="VEPZ02001142">
    <property type="protein sequence ID" value="KAE8691911.1"/>
    <property type="molecule type" value="Genomic_DNA"/>
</dbReference>
<accession>A0A6A2ZIR0</accession>
<keyword evidence="3" id="KW-1185">Reference proteome</keyword>
<gene>
    <name evidence="2" type="ORF">F3Y22_tig00110864pilonHSYRG00018</name>
</gene>
<proteinExistence type="predicted"/>
<comment type="caution">
    <text evidence="2">The sequence shown here is derived from an EMBL/GenBank/DDBJ whole genome shotgun (WGS) entry which is preliminary data.</text>
</comment>
<dbReference type="PANTHER" id="PTHR31407">
    <property type="match status" value="1"/>
</dbReference>
<dbReference type="NCBIfam" id="NF040946">
    <property type="entry name" value="PSII_PsbP"/>
    <property type="match status" value="1"/>
</dbReference>
<dbReference type="SUPFAM" id="SSF55724">
    <property type="entry name" value="Mog1p/PsbP-like"/>
    <property type="match status" value="1"/>
</dbReference>
<dbReference type="GO" id="GO:0005509">
    <property type="term" value="F:calcium ion binding"/>
    <property type="evidence" value="ECO:0007669"/>
    <property type="project" value="InterPro"/>
</dbReference>
<dbReference type="AlphaFoldDB" id="A0A6A2ZIR0"/>
<evidence type="ECO:0000313" key="3">
    <source>
        <dbReference type="Proteomes" id="UP000436088"/>
    </source>
</evidence>
<dbReference type="InterPro" id="IPR002683">
    <property type="entry name" value="PsbP_C"/>
</dbReference>
<dbReference type="InterPro" id="IPR016123">
    <property type="entry name" value="Mog1/PsbP_a/b/a-sand"/>
</dbReference>